<feature type="compositionally biased region" description="Low complexity" evidence="4">
    <location>
        <begin position="376"/>
        <end position="398"/>
    </location>
</feature>
<evidence type="ECO:0000313" key="7">
    <source>
        <dbReference type="Proteomes" id="UP000230233"/>
    </source>
</evidence>
<dbReference type="SMART" id="SM00389">
    <property type="entry name" value="HOX"/>
    <property type="match status" value="3"/>
</dbReference>
<dbReference type="Proteomes" id="UP000230233">
    <property type="component" value="Chromosome IV"/>
</dbReference>
<evidence type="ECO:0000256" key="3">
    <source>
        <dbReference type="RuleBase" id="RU000682"/>
    </source>
</evidence>
<gene>
    <name evidence="6" type="primary">Cnig_chr_IV.g12521</name>
    <name evidence="6" type="ORF">B9Z55_012521</name>
</gene>
<feature type="DNA-binding region" description="Homeobox" evidence="2">
    <location>
        <begin position="607"/>
        <end position="666"/>
    </location>
</feature>
<feature type="domain" description="Homeobox" evidence="5">
    <location>
        <begin position="605"/>
        <end position="665"/>
    </location>
</feature>
<organism evidence="6 7">
    <name type="scientific">Caenorhabditis nigoni</name>
    <dbReference type="NCBI Taxonomy" id="1611254"/>
    <lineage>
        <taxon>Eukaryota</taxon>
        <taxon>Metazoa</taxon>
        <taxon>Ecdysozoa</taxon>
        <taxon>Nematoda</taxon>
        <taxon>Chromadorea</taxon>
        <taxon>Rhabditida</taxon>
        <taxon>Rhabditina</taxon>
        <taxon>Rhabditomorpha</taxon>
        <taxon>Rhabditoidea</taxon>
        <taxon>Rhabditidae</taxon>
        <taxon>Peloderinae</taxon>
        <taxon>Caenorhabditis</taxon>
    </lineage>
</organism>
<feature type="compositionally biased region" description="Low complexity" evidence="4">
    <location>
        <begin position="418"/>
        <end position="429"/>
    </location>
</feature>
<feature type="compositionally biased region" description="Basic and acidic residues" evidence="4">
    <location>
        <begin position="461"/>
        <end position="479"/>
    </location>
</feature>
<comment type="subcellular location">
    <subcellularLocation>
        <location evidence="1 2 3">Nucleus</location>
    </subcellularLocation>
</comment>
<feature type="region of interest" description="Disordered" evidence="4">
    <location>
        <begin position="327"/>
        <end position="484"/>
    </location>
</feature>
<sequence>MTYTRFNTSQCKDLENLYKKSPKPSVEERNELAKKFKTDASRITRWFERRNNKDKAEKKNSEGGQEDQEEPADDIARANPPQPHDPQAEDLNDSHQKNPSGDSRPSDDPKENPINVVYENPKKPEEVARESEEDIVEIKKEVPEQNSTNLYREPKPEEIEDAPAPLWPYHNGPIKYPVTVYKEDQRKDFVLIQKIRSQFGPLRTQNPAKKYYTNPNPTITPGSVRQSLGQHVQFNSYVPPRPSTSQEATSSSASNPERSSVAKPSLGPIRNKVNHSNQIRSAIHGKPRNYGQSHPYVRYPLSNEETENMQRVTDAQKARISTIIKKGCAGTPSNVGNKPTPALRRFSSTTSSTGSHGRSPSSGSSESASNVTNEPSSATSVSIGSSSSGSMPTPSHVSTSEQVSSNSHQAQKLPLSTPSPAASKIPAPIEVLTVNKPGPDNKAPEESTPPAMSSGQVKTPEPTKLDQPEDSATEKKDPGDSILQIDETRRKQLNEDRISNFAPFFKSTFLPFSMSTIYPAWSKQEVQEFLCQFLKPASMKSLKNLKAPDLEKIRFDNRAFFNELSKDEHGLSWMEYLSIEGQINEIKSYNHKMAMFRASILKNQFQTKMSVFRIPDEHVVFLMSSYQTDPRPSMEQKTAIAGALGMSTEQVVNWFKKQRLREPREAATNFTFTKAQYAELKQKFEANPRPTCKEIGEWADAMGVTYHKLNKWFSRQRTEARRKGVVFDDKRRLTEQEAVPIFMEILQKVPDFDDYGNTELRTATEWSKRRISTWFRNYRLKMTSADPPENLFGLLGDDQQSMMDSEEDPGMTGDESDGRSSYVISLPDEEEQPAAPTRSQTIDITIQNVLNMLNAPNPAPSTALEPEFEIEPEADCVNLPRLDMTRRKQLHETRTRNFHPFFRTTYLPFNFSTIYNSWTARDVQEFLCQFLPLNAMKLFKGVAGPDLDKIRFDNPEYFQMLNEEQLVKTLKPKLTWVQYLDIERQINEIKSYNNQVARFRASLPNSYES</sequence>
<keyword evidence="2 3" id="KW-0238">DNA-binding</keyword>
<feature type="domain" description="Homeobox" evidence="5">
    <location>
        <begin position="663"/>
        <end position="723"/>
    </location>
</feature>
<feature type="compositionally biased region" description="Low complexity" evidence="4">
    <location>
        <begin position="243"/>
        <end position="254"/>
    </location>
</feature>
<feature type="compositionally biased region" description="Low complexity" evidence="4">
    <location>
        <begin position="347"/>
        <end position="369"/>
    </location>
</feature>
<accession>A0A2G5TXL9</accession>
<proteinExistence type="predicted"/>
<dbReference type="GO" id="GO:0005634">
    <property type="term" value="C:nucleus"/>
    <property type="evidence" value="ECO:0007669"/>
    <property type="project" value="UniProtKB-SubCell"/>
</dbReference>
<dbReference type="Pfam" id="PF00046">
    <property type="entry name" value="Homeodomain"/>
    <property type="match status" value="3"/>
</dbReference>
<keyword evidence="7" id="KW-1185">Reference proteome</keyword>
<feature type="compositionally biased region" description="Basic and acidic residues" evidence="4">
    <location>
        <begin position="37"/>
        <end position="61"/>
    </location>
</feature>
<feature type="compositionally biased region" description="Acidic residues" evidence="4">
    <location>
        <begin position="64"/>
        <end position="73"/>
    </location>
</feature>
<dbReference type="CDD" id="cd00086">
    <property type="entry name" value="homeodomain"/>
    <property type="match status" value="3"/>
</dbReference>
<dbReference type="InterPro" id="IPR009057">
    <property type="entry name" value="Homeodomain-like_sf"/>
</dbReference>
<protein>
    <recommendedName>
        <fullName evidence="5">Homeobox domain-containing protein</fullName>
    </recommendedName>
</protein>
<dbReference type="InterPro" id="IPR001356">
    <property type="entry name" value="HD"/>
</dbReference>
<feature type="DNA-binding region" description="Homeobox" evidence="2">
    <location>
        <begin position="3"/>
        <end position="58"/>
    </location>
</feature>
<dbReference type="OrthoDB" id="6159439at2759"/>
<feature type="compositionally biased region" description="Polar residues" evidence="4">
    <location>
        <begin position="399"/>
        <end position="416"/>
    </location>
</feature>
<keyword evidence="2 3" id="KW-0371">Homeobox</keyword>
<dbReference type="EMBL" id="PDUG01000004">
    <property type="protein sequence ID" value="PIC32032.1"/>
    <property type="molecule type" value="Genomic_DNA"/>
</dbReference>
<feature type="DNA-binding region" description="Homeobox" evidence="2">
    <location>
        <begin position="665"/>
        <end position="724"/>
    </location>
</feature>
<evidence type="ECO:0000313" key="6">
    <source>
        <dbReference type="EMBL" id="PIC32032.1"/>
    </source>
</evidence>
<evidence type="ECO:0000259" key="5">
    <source>
        <dbReference type="PROSITE" id="PS50071"/>
    </source>
</evidence>
<evidence type="ECO:0000256" key="1">
    <source>
        <dbReference type="ARBA" id="ARBA00004123"/>
    </source>
</evidence>
<feature type="compositionally biased region" description="Polar residues" evidence="4">
    <location>
        <begin position="203"/>
        <end position="236"/>
    </location>
</feature>
<feature type="compositionally biased region" description="Basic and acidic residues" evidence="4">
    <location>
        <begin position="120"/>
        <end position="143"/>
    </location>
</feature>
<evidence type="ECO:0000256" key="2">
    <source>
        <dbReference type="PROSITE-ProRule" id="PRU00108"/>
    </source>
</evidence>
<feature type="region of interest" description="Disordered" evidence="4">
    <location>
        <begin position="201"/>
        <end position="276"/>
    </location>
</feature>
<dbReference type="Gene3D" id="1.10.10.60">
    <property type="entry name" value="Homeodomain-like"/>
    <property type="match status" value="3"/>
</dbReference>
<comment type="caution">
    <text evidence="6">The sequence shown here is derived from an EMBL/GenBank/DDBJ whole genome shotgun (WGS) entry which is preliminary data.</text>
</comment>
<dbReference type="SUPFAM" id="SSF46689">
    <property type="entry name" value="Homeodomain-like"/>
    <property type="match status" value="3"/>
</dbReference>
<feature type="domain" description="Homeobox" evidence="5">
    <location>
        <begin position="1"/>
        <end position="57"/>
    </location>
</feature>
<reference evidence="7" key="1">
    <citation type="submission" date="2017-10" db="EMBL/GenBank/DDBJ databases">
        <title>Rapid genome shrinkage in a self-fertile nematode reveals novel sperm competition proteins.</title>
        <authorList>
            <person name="Yin D."/>
            <person name="Schwarz E.M."/>
            <person name="Thomas C.G."/>
            <person name="Felde R.L."/>
            <person name="Korf I.F."/>
            <person name="Cutter A.D."/>
            <person name="Schartner C.M."/>
            <person name="Ralston E.J."/>
            <person name="Meyer B.J."/>
            <person name="Haag E.S."/>
        </authorList>
    </citation>
    <scope>NUCLEOTIDE SEQUENCE [LARGE SCALE GENOMIC DNA]</scope>
    <source>
        <strain evidence="7">JU1422</strain>
    </source>
</reference>
<feature type="region of interest" description="Disordered" evidence="4">
    <location>
        <begin position="37"/>
        <end position="170"/>
    </location>
</feature>
<dbReference type="GO" id="GO:0003677">
    <property type="term" value="F:DNA binding"/>
    <property type="evidence" value="ECO:0007669"/>
    <property type="project" value="UniProtKB-UniRule"/>
</dbReference>
<keyword evidence="2 3" id="KW-0539">Nucleus</keyword>
<feature type="region of interest" description="Disordered" evidence="4">
    <location>
        <begin position="800"/>
        <end position="821"/>
    </location>
</feature>
<evidence type="ECO:0000256" key="4">
    <source>
        <dbReference type="SAM" id="MobiDB-lite"/>
    </source>
</evidence>
<name>A0A2G5TXL9_9PELO</name>
<dbReference type="AlphaFoldDB" id="A0A2G5TXL9"/>
<dbReference type="PROSITE" id="PS50071">
    <property type="entry name" value="HOMEOBOX_2"/>
    <property type="match status" value="3"/>
</dbReference>